<feature type="region of interest" description="Disordered" evidence="4">
    <location>
        <begin position="48"/>
        <end position="79"/>
    </location>
</feature>
<dbReference type="Pfam" id="PF13696">
    <property type="entry name" value="zf-CCHC_2"/>
    <property type="match status" value="1"/>
</dbReference>
<protein>
    <recommendedName>
        <fullName evidence="5">Zinc knuckle CX2CX3GHX4C domain-containing protein</fullName>
    </recommendedName>
</protein>
<name>A0A7S3NNG2_9STRA</name>
<dbReference type="EMBL" id="HBIJ01014198">
    <property type="protein sequence ID" value="CAE0368759.1"/>
    <property type="molecule type" value="Transcribed_RNA"/>
</dbReference>
<evidence type="ECO:0000256" key="1">
    <source>
        <dbReference type="ARBA" id="ARBA00022723"/>
    </source>
</evidence>
<dbReference type="GO" id="GO:0008270">
    <property type="term" value="F:zinc ion binding"/>
    <property type="evidence" value="ECO:0007669"/>
    <property type="project" value="UniProtKB-KW"/>
</dbReference>
<feature type="compositionally biased region" description="Basic and acidic residues" evidence="4">
    <location>
        <begin position="137"/>
        <end position="154"/>
    </location>
</feature>
<accession>A0A7S3NNG2</accession>
<evidence type="ECO:0000256" key="2">
    <source>
        <dbReference type="ARBA" id="ARBA00022771"/>
    </source>
</evidence>
<feature type="domain" description="Zinc knuckle CX2CX3GHX4C" evidence="5">
    <location>
        <begin position="23"/>
        <end position="42"/>
    </location>
</feature>
<keyword evidence="2" id="KW-0863">Zinc-finger</keyword>
<evidence type="ECO:0000256" key="4">
    <source>
        <dbReference type="SAM" id="MobiDB-lite"/>
    </source>
</evidence>
<evidence type="ECO:0000313" key="6">
    <source>
        <dbReference type="EMBL" id="CAE0368759.1"/>
    </source>
</evidence>
<dbReference type="AlphaFoldDB" id="A0A7S3NNG2"/>
<organism evidence="6">
    <name type="scientific">Aureoumbra lagunensis</name>
    <dbReference type="NCBI Taxonomy" id="44058"/>
    <lineage>
        <taxon>Eukaryota</taxon>
        <taxon>Sar</taxon>
        <taxon>Stramenopiles</taxon>
        <taxon>Ochrophyta</taxon>
        <taxon>Pelagophyceae</taxon>
        <taxon>Pelagomonadales</taxon>
        <taxon>Aureoumbra</taxon>
    </lineage>
</organism>
<evidence type="ECO:0000259" key="5">
    <source>
        <dbReference type="Pfam" id="PF13696"/>
    </source>
</evidence>
<keyword evidence="3" id="KW-0862">Zinc</keyword>
<keyword evidence="1" id="KW-0479">Metal-binding</keyword>
<evidence type="ECO:0000256" key="3">
    <source>
        <dbReference type="ARBA" id="ARBA00022833"/>
    </source>
</evidence>
<proteinExistence type="predicted"/>
<sequence>MLMFYISFLCRKMRAEHEESLPPEGYVCKLCGVAGHYIKECHLAKAPSSSKKAARADSDLNWRRRSSSPTQDSLANRRIERRHLGVSHYNDDVLTLRNAYSPSPNIIRRERVPQEANKGQIGERRSLMISTQDVRLSDDGVDDSKTIGKNSDKYSEEDERIPPRRGRNKVVRDGLGIEDALKNLIEYGTETEYLIRNIPQLTNPSVFEEPYIIDGKLLAQATRSVMQQIRDVKTQRTIHDVIAKYVCVIADTLEVKALSMILFNLCKSGKAKKKICTKIARTIMKRPSEANPQDSANIIHAFAFAVGNDQKDLIPTEINVCISELFRAALSGKGGPQLHKVNGKDIASICAAIFKLYPVESSSDEMPEVIIHWLDAVLRSMHRSVAEDAEFNTLVYLAYCLNSSTIKIGQLQYCQNNHHVTYYLGLRYDEIYQLDEGFFCMLLKSLKDEAHQAHFALFPSRFYQAIIHHAFYLVPQMQPMGLASSAISLALLRVSFSSTGRCVGLFPPELMKLYAERILFILENQERASSSTKFTHIELAIFARCIAQVPPITLSKLDHPITLSRLLGAICKEFCARVLEDSRIGCGRDAAEMSRAVALVGNDFDFVKTYWNACVLAPDCANFHPIDLCMLHQARTTFYHDKTKYNDFVQLPPNIKSKYDLAIHRLSATPSAIQMKISRILQIDWSHFDEYIVPDILLSLDMAQPETYTAVEVAGPHHFFSHPDALAGATKESIFSQLNEFVFELSDSSATCHGEAGKLSLQELLNGPTQWKLRTLRKLGWRVLVIPFTCLHHDLDRTHRACQETLRAFSFIRPSSLRSTQTIEKVHSSDLS</sequence>
<gene>
    <name evidence="6" type="ORF">ALAG00032_LOCUS9522</name>
</gene>
<reference evidence="6" key="1">
    <citation type="submission" date="2021-01" db="EMBL/GenBank/DDBJ databases">
        <authorList>
            <person name="Corre E."/>
            <person name="Pelletier E."/>
            <person name="Niang G."/>
            <person name="Scheremetjew M."/>
            <person name="Finn R."/>
            <person name="Kale V."/>
            <person name="Holt S."/>
            <person name="Cochrane G."/>
            <person name="Meng A."/>
            <person name="Brown T."/>
            <person name="Cohen L."/>
        </authorList>
    </citation>
    <scope>NUCLEOTIDE SEQUENCE</scope>
    <source>
        <strain evidence="6">CCMP1510</strain>
    </source>
</reference>
<feature type="region of interest" description="Disordered" evidence="4">
    <location>
        <begin position="137"/>
        <end position="167"/>
    </location>
</feature>
<dbReference type="InterPro" id="IPR025829">
    <property type="entry name" value="Zn_knuckle_CX2CX3GHX4C"/>
</dbReference>
<dbReference type="Gene3D" id="4.10.60.10">
    <property type="entry name" value="Zinc finger, CCHC-type"/>
    <property type="match status" value="1"/>
</dbReference>